<feature type="domain" description="Glycine transporter" evidence="9">
    <location>
        <begin position="1"/>
        <end position="75"/>
    </location>
</feature>
<evidence type="ECO:0000256" key="5">
    <source>
        <dbReference type="ARBA" id="ARBA00022989"/>
    </source>
</evidence>
<name>A0ABQ6JBY0_9ACTN</name>
<comment type="caution">
    <text evidence="10">The sequence shown here is derived from an EMBL/GenBank/DDBJ whole genome shotgun (WGS) entry which is preliminary data.</text>
</comment>
<comment type="similarity">
    <text evidence="2">Belongs to the UPF0126 family.</text>
</comment>
<dbReference type="PANTHER" id="PTHR30506">
    <property type="entry name" value="INNER MEMBRANE PROTEIN"/>
    <property type="match status" value="1"/>
</dbReference>
<dbReference type="Pfam" id="PF03458">
    <property type="entry name" value="Gly_transporter"/>
    <property type="match status" value="1"/>
</dbReference>
<evidence type="ECO:0000256" key="7">
    <source>
        <dbReference type="SAM" id="MobiDB-lite"/>
    </source>
</evidence>
<evidence type="ECO:0000313" key="10">
    <source>
        <dbReference type="EMBL" id="GMA85304.1"/>
    </source>
</evidence>
<protein>
    <recommendedName>
        <fullName evidence="9">Glycine transporter domain-containing protein</fullName>
    </recommendedName>
</protein>
<proteinExistence type="inferred from homology"/>
<comment type="subcellular location">
    <subcellularLocation>
        <location evidence="1">Cell membrane</location>
        <topology evidence="1">Multi-pass membrane protein</topology>
    </subcellularLocation>
</comment>
<organism evidence="10 11">
    <name type="scientific">Angustibacter aerolatus</name>
    <dbReference type="NCBI Taxonomy" id="1162965"/>
    <lineage>
        <taxon>Bacteria</taxon>
        <taxon>Bacillati</taxon>
        <taxon>Actinomycetota</taxon>
        <taxon>Actinomycetes</taxon>
        <taxon>Kineosporiales</taxon>
        <taxon>Kineosporiaceae</taxon>
    </lineage>
</organism>
<evidence type="ECO:0000256" key="8">
    <source>
        <dbReference type="SAM" id="Phobius"/>
    </source>
</evidence>
<gene>
    <name evidence="10" type="ORF">GCM10025868_05540</name>
</gene>
<dbReference type="EMBL" id="BSUZ01000001">
    <property type="protein sequence ID" value="GMA85304.1"/>
    <property type="molecule type" value="Genomic_DNA"/>
</dbReference>
<keyword evidence="3" id="KW-1003">Cell membrane</keyword>
<dbReference type="Proteomes" id="UP001157017">
    <property type="component" value="Unassembled WGS sequence"/>
</dbReference>
<feature type="transmembrane region" description="Helical" evidence="8">
    <location>
        <begin position="163"/>
        <end position="190"/>
    </location>
</feature>
<feature type="region of interest" description="Disordered" evidence="7">
    <location>
        <begin position="114"/>
        <end position="162"/>
    </location>
</feature>
<sequence>MLDLVGVFVFALSGGLVAVQRRLDLFGVLVLAVVAGLGGGILRDVLIGATPPRGLTDWRLLAAAALGGLVTFRWHPNLGRRRLLVRSVRVLDAAGLGAFCVSGALTALAQGCAADGGDRRHADGDRRRHAARRPGRSGARGAAPRACTPCPPRSAPRRSSSPASLGVLGTGVALAAALGVAALRVLAVLLDLNAPSPLRTSAPSRAESRE</sequence>
<evidence type="ECO:0000256" key="1">
    <source>
        <dbReference type="ARBA" id="ARBA00004651"/>
    </source>
</evidence>
<reference evidence="11" key="1">
    <citation type="journal article" date="2019" name="Int. J. Syst. Evol. Microbiol.">
        <title>The Global Catalogue of Microorganisms (GCM) 10K type strain sequencing project: providing services to taxonomists for standard genome sequencing and annotation.</title>
        <authorList>
            <consortium name="The Broad Institute Genomics Platform"/>
            <consortium name="The Broad Institute Genome Sequencing Center for Infectious Disease"/>
            <person name="Wu L."/>
            <person name="Ma J."/>
        </authorList>
    </citation>
    <scope>NUCLEOTIDE SEQUENCE [LARGE SCALE GENOMIC DNA]</scope>
    <source>
        <strain evidence="11">NBRC 108730</strain>
    </source>
</reference>
<dbReference type="PANTHER" id="PTHR30506:SF3">
    <property type="entry name" value="UPF0126 INNER MEMBRANE PROTEIN YADS-RELATED"/>
    <property type="match status" value="1"/>
</dbReference>
<keyword evidence="11" id="KW-1185">Reference proteome</keyword>
<evidence type="ECO:0000313" key="11">
    <source>
        <dbReference type="Proteomes" id="UP001157017"/>
    </source>
</evidence>
<keyword evidence="6 8" id="KW-0472">Membrane</keyword>
<accession>A0ABQ6JBY0</accession>
<evidence type="ECO:0000256" key="2">
    <source>
        <dbReference type="ARBA" id="ARBA00008193"/>
    </source>
</evidence>
<evidence type="ECO:0000256" key="4">
    <source>
        <dbReference type="ARBA" id="ARBA00022692"/>
    </source>
</evidence>
<evidence type="ECO:0000259" key="9">
    <source>
        <dbReference type="Pfam" id="PF03458"/>
    </source>
</evidence>
<feature type="compositionally biased region" description="Low complexity" evidence="7">
    <location>
        <begin position="136"/>
        <end position="148"/>
    </location>
</feature>
<evidence type="ECO:0000256" key="3">
    <source>
        <dbReference type="ARBA" id="ARBA00022475"/>
    </source>
</evidence>
<keyword evidence="4 8" id="KW-0812">Transmembrane</keyword>
<feature type="transmembrane region" description="Helical" evidence="8">
    <location>
        <begin position="58"/>
        <end position="76"/>
    </location>
</feature>
<dbReference type="InterPro" id="IPR005115">
    <property type="entry name" value="Gly_transporter"/>
</dbReference>
<evidence type="ECO:0000256" key="6">
    <source>
        <dbReference type="ARBA" id="ARBA00023136"/>
    </source>
</evidence>
<feature type="transmembrane region" description="Helical" evidence="8">
    <location>
        <begin position="28"/>
        <end position="46"/>
    </location>
</feature>
<feature type="compositionally biased region" description="Basic and acidic residues" evidence="7">
    <location>
        <begin position="116"/>
        <end position="126"/>
    </location>
</feature>
<keyword evidence="5 8" id="KW-1133">Transmembrane helix</keyword>